<sequence length="196" mass="20100">MKKSMAGQGAAGALLLAGLMMSAGAMAASGDPVQGGSGSVTINVPIVTSTCSVAVPTEVDFDQSGRNTMVGGDIIINTKDMDITLSDCSGKTLEMSTRGHDVSTADGTKGYFSSGDPDHALGYKIYVPKTTEITGGAVSTGDSWIANLNNTSSLIIKPTSDNYRISSSIKLLSSGTNLTNLGTTVSGGFDYTFTYQ</sequence>
<dbReference type="Gene3D" id="2.60.40.1090">
    <property type="entry name" value="Fimbrial-type adhesion domain"/>
    <property type="match status" value="1"/>
</dbReference>
<dbReference type="GO" id="GO:0009289">
    <property type="term" value="C:pilus"/>
    <property type="evidence" value="ECO:0007669"/>
    <property type="project" value="InterPro"/>
</dbReference>
<feature type="chain" id="PRO_5030139756" description="Type 1 fimbrial protein" evidence="1">
    <location>
        <begin position="28"/>
        <end position="196"/>
    </location>
</feature>
<protein>
    <recommendedName>
        <fullName evidence="3">Type 1 fimbrial protein</fullName>
    </recommendedName>
</protein>
<gene>
    <name evidence="2" type="ORF">CV292_23740</name>
</gene>
<evidence type="ECO:0000313" key="2">
    <source>
        <dbReference type="EMBL" id="ECS8942156.1"/>
    </source>
</evidence>
<evidence type="ECO:0008006" key="3">
    <source>
        <dbReference type="Google" id="ProtNLM"/>
    </source>
</evidence>
<keyword evidence="1" id="KW-0732">Signal</keyword>
<name>A0A5U7G4Z3_SALER</name>
<accession>A0A5U7G4Z3</accession>
<comment type="caution">
    <text evidence="2">The sequence shown here is derived from an EMBL/GenBank/DDBJ whole genome shotgun (WGS) entry which is preliminary data.</text>
</comment>
<dbReference type="InterPro" id="IPR008966">
    <property type="entry name" value="Adhesion_dom_sf"/>
</dbReference>
<organism evidence="2">
    <name type="scientific">Salmonella enterica</name>
    <name type="common">Salmonella choleraesuis</name>
    <dbReference type="NCBI Taxonomy" id="28901"/>
    <lineage>
        <taxon>Bacteria</taxon>
        <taxon>Pseudomonadati</taxon>
        <taxon>Pseudomonadota</taxon>
        <taxon>Gammaproteobacteria</taxon>
        <taxon>Enterobacterales</taxon>
        <taxon>Enterobacteriaceae</taxon>
        <taxon>Salmonella</taxon>
    </lineage>
</organism>
<evidence type="ECO:0000256" key="1">
    <source>
        <dbReference type="SAM" id="SignalP"/>
    </source>
</evidence>
<dbReference type="InterPro" id="IPR036937">
    <property type="entry name" value="Adhesion_dom_fimbrial_sf"/>
</dbReference>
<dbReference type="GO" id="GO:0007155">
    <property type="term" value="P:cell adhesion"/>
    <property type="evidence" value="ECO:0007669"/>
    <property type="project" value="InterPro"/>
</dbReference>
<reference evidence="2" key="1">
    <citation type="submission" date="2018-07" db="EMBL/GenBank/DDBJ databases">
        <authorList>
            <consortium name="PulseNet: The National Subtyping Network for Foodborne Disease Surveillance"/>
            <person name="Tarr C.L."/>
            <person name="Trees E."/>
            <person name="Katz L.S."/>
            <person name="Carleton-Romer H.A."/>
            <person name="Stroika S."/>
            <person name="Kucerova Z."/>
            <person name="Roache K.F."/>
            <person name="Sabol A.L."/>
            <person name="Besser J."/>
            <person name="Gerner-Smidt P."/>
        </authorList>
    </citation>
    <scope>NUCLEOTIDE SEQUENCE</scope>
    <source>
        <strain evidence="2">PNUSAS028293</strain>
    </source>
</reference>
<feature type="signal peptide" evidence="1">
    <location>
        <begin position="1"/>
        <end position="27"/>
    </location>
</feature>
<dbReference type="AlphaFoldDB" id="A0A5U7G4Z3"/>
<dbReference type="SUPFAM" id="SSF49401">
    <property type="entry name" value="Bacterial adhesins"/>
    <property type="match status" value="1"/>
</dbReference>
<proteinExistence type="predicted"/>
<dbReference type="EMBL" id="AAKKTY010000027">
    <property type="protein sequence ID" value="ECS8942156.1"/>
    <property type="molecule type" value="Genomic_DNA"/>
</dbReference>